<evidence type="ECO:0000256" key="14">
    <source>
        <dbReference type="ARBA" id="ARBA00030847"/>
    </source>
</evidence>
<keyword evidence="8" id="KW-0808">Transferase</keyword>
<reference evidence="17" key="1">
    <citation type="submission" date="2014-03" db="EMBL/GenBank/DDBJ databases">
        <authorList>
            <person name="Casaregola S."/>
        </authorList>
    </citation>
    <scope>NUCLEOTIDE SEQUENCE [LARGE SCALE GENOMIC DNA]</scope>
    <source>
        <strain evidence="17">CLIB 918</strain>
    </source>
</reference>
<evidence type="ECO:0000313" key="18">
    <source>
        <dbReference type="Proteomes" id="UP000242525"/>
    </source>
</evidence>
<dbReference type="Gene3D" id="6.10.140.1470">
    <property type="match status" value="1"/>
</dbReference>
<dbReference type="InterPro" id="IPR041667">
    <property type="entry name" value="Cupin_8"/>
</dbReference>
<dbReference type="GO" id="GO:0030488">
    <property type="term" value="P:tRNA methylation"/>
    <property type="evidence" value="ECO:0007669"/>
    <property type="project" value="TreeGrafter"/>
</dbReference>
<dbReference type="AlphaFoldDB" id="A0A0J9X425"/>
<dbReference type="InterPro" id="IPR029063">
    <property type="entry name" value="SAM-dependent_MTases_sf"/>
</dbReference>
<dbReference type="Pfam" id="PF04072">
    <property type="entry name" value="LCM"/>
    <property type="match status" value="1"/>
</dbReference>
<evidence type="ECO:0000256" key="6">
    <source>
        <dbReference type="ARBA" id="ARBA00018045"/>
    </source>
</evidence>
<evidence type="ECO:0000256" key="15">
    <source>
        <dbReference type="ARBA" id="ARBA00049250"/>
    </source>
</evidence>
<evidence type="ECO:0000256" key="1">
    <source>
        <dbReference type="ARBA" id="ARBA00001806"/>
    </source>
</evidence>
<evidence type="ECO:0000256" key="2">
    <source>
        <dbReference type="ARBA" id="ARBA00004797"/>
    </source>
</evidence>
<comment type="function">
    <text evidence="11">Probable S-adenosyl-L-methionine-dependent methyltransferase that acts as a component of the wybutosine biosynthesis pathway. Wybutosine is a hyper modified guanosine with a tricyclic base found at the 3'-position adjacent to the anticodon of eukaryotic phenylalanine tRNA. May methylate the carboxyl group of leucine residues to form alpha-leucine ester residues.</text>
</comment>
<comment type="similarity">
    <text evidence="3">Belongs to the methyltransferase superfamily. LCMT family.</text>
</comment>
<dbReference type="EMBL" id="CCBN010000002">
    <property type="protein sequence ID" value="CDO51945.1"/>
    <property type="molecule type" value="Genomic_DNA"/>
</dbReference>
<comment type="pathway">
    <text evidence="2">tRNA modification; wybutosine-tRNA(Phe) biosynthesis.</text>
</comment>
<comment type="catalytic activity">
    <reaction evidence="1">
        <text>7-[(3S)-3-amino-3-carboxypropyl]wyosine(37) in tRNA(Phe) + S-adenosyl-L-methionine = 7-[(3S)-(3-amino-3-methoxycarbonyl)propyl]wyosine(37) in tRNA(Phe) + S-adenosyl-L-homocysteine</text>
        <dbReference type="Rhea" id="RHEA:36903"/>
        <dbReference type="Rhea" id="RHEA-COMP:10379"/>
        <dbReference type="Rhea" id="RHEA-COMP:11844"/>
        <dbReference type="ChEBI" id="CHEBI:57856"/>
        <dbReference type="ChEBI" id="CHEBI:59789"/>
        <dbReference type="ChEBI" id="CHEBI:73543"/>
        <dbReference type="ChEBI" id="CHEBI:74275"/>
        <dbReference type="EC" id="2.1.1.290"/>
    </reaction>
</comment>
<dbReference type="GO" id="GO:0031591">
    <property type="term" value="P:wybutosine biosynthetic process"/>
    <property type="evidence" value="ECO:0007669"/>
    <property type="project" value="TreeGrafter"/>
</dbReference>
<dbReference type="Pfam" id="PF13418">
    <property type="entry name" value="Beta-prop_TYW4"/>
    <property type="match status" value="1"/>
</dbReference>
<dbReference type="Gene3D" id="2.120.10.80">
    <property type="entry name" value="Kelch-type beta propeller"/>
    <property type="match status" value="1"/>
</dbReference>
<dbReference type="InterPro" id="IPR011043">
    <property type="entry name" value="Gal_Oxase/kelch_b-propeller"/>
</dbReference>
<evidence type="ECO:0000256" key="10">
    <source>
        <dbReference type="ARBA" id="ARBA00022694"/>
    </source>
</evidence>
<evidence type="ECO:0000256" key="4">
    <source>
        <dbReference type="ARBA" id="ARBA00012155"/>
    </source>
</evidence>
<keyword evidence="7 17" id="KW-0489">Methyltransferase</keyword>
<dbReference type="SUPFAM" id="SSF51197">
    <property type="entry name" value="Clavaminate synthase-like"/>
    <property type="match status" value="1"/>
</dbReference>
<dbReference type="PANTHER" id="PTHR46529:SF1">
    <property type="entry name" value="TRNA WYBUTOSINE-SYNTHESIZING PROTEIN 4"/>
    <property type="match status" value="1"/>
</dbReference>
<dbReference type="SUPFAM" id="SSF53335">
    <property type="entry name" value="S-adenosyl-L-methionine-dependent methyltransferases"/>
    <property type="match status" value="1"/>
</dbReference>
<evidence type="ECO:0000256" key="13">
    <source>
        <dbReference type="ARBA" id="ARBA00030231"/>
    </source>
</evidence>
<evidence type="ECO:0000259" key="16">
    <source>
        <dbReference type="PROSITE" id="PS51184"/>
    </source>
</evidence>
<dbReference type="EC" id="2.3.1.231" evidence="4"/>
<evidence type="ECO:0000256" key="5">
    <source>
        <dbReference type="ARBA" id="ARBA00012779"/>
    </source>
</evidence>
<dbReference type="SMART" id="SM00558">
    <property type="entry name" value="JmjC"/>
    <property type="match status" value="1"/>
</dbReference>
<accession>A0A0J9X425</accession>
<dbReference type="InterPro" id="IPR007213">
    <property type="entry name" value="Ppm1/Ppm2/Tcmp"/>
</dbReference>
<dbReference type="GO" id="GO:0008175">
    <property type="term" value="F:tRNA methyltransferase activity"/>
    <property type="evidence" value="ECO:0007669"/>
    <property type="project" value="TreeGrafter"/>
</dbReference>
<dbReference type="Gene3D" id="3.40.50.150">
    <property type="entry name" value="Vaccinia Virus protein VP39"/>
    <property type="match status" value="1"/>
</dbReference>
<comment type="catalytic activity">
    <reaction evidence="15">
        <text>7-[(3S)-(3-amino-3-methoxycarbonyl)propyl]wyosine(37) in tRNA(Phe) + S-adenosyl-L-methionine + CO2 = wybutosine(37) in tRNA(Phe) + S-adenosyl-L-homocysteine + 2 H(+)</text>
        <dbReference type="Rhea" id="RHEA:37119"/>
        <dbReference type="Rhea" id="RHEA-COMP:11844"/>
        <dbReference type="Rhea" id="RHEA-COMP:11847"/>
        <dbReference type="ChEBI" id="CHEBI:15378"/>
        <dbReference type="ChEBI" id="CHEBI:16526"/>
        <dbReference type="ChEBI" id="CHEBI:57856"/>
        <dbReference type="ChEBI" id="CHEBI:59789"/>
        <dbReference type="ChEBI" id="CHEBI:73544"/>
        <dbReference type="ChEBI" id="CHEBI:74275"/>
        <dbReference type="EC" id="2.3.1.231"/>
    </reaction>
</comment>
<dbReference type="STRING" id="1173061.A0A0J9X425"/>
<evidence type="ECO:0000256" key="3">
    <source>
        <dbReference type="ARBA" id="ARBA00010703"/>
    </source>
</evidence>
<dbReference type="UniPathway" id="UPA00375"/>
<dbReference type="Pfam" id="PF13621">
    <property type="entry name" value="Cupin_8"/>
    <property type="match status" value="1"/>
</dbReference>
<dbReference type="Gene3D" id="2.60.120.650">
    <property type="entry name" value="Cupin"/>
    <property type="match status" value="1"/>
</dbReference>
<dbReference type="EC" id="2.1.1.290" evidence="5"/>
<dbReference type="InterPro" id="IPR003347">
    <property type="entry name" value="JmjC_dom"/>
</dbReference>
<evidence type="ECO:0000256" key="9">
    <source>
        <dbReference type="ARBA" id="ARBA00022691"/>
    </source>
</evidence>
<evidence type="ECO:0000256" key="8">
    <source>
        <dbReference type="ARBA" id="ARBA00022679"/>
    </source>
</evidence>
<dbReference type="OrthoDB" id="47172at2759"/>
<keyword evidence="10" id="KW-0819">tRNA processing</keyword>
<evidence type="ECO:0000313" key="17">
    <source>
        <dbReference type="EMBL" id="CDO51945.1"/>
    </source>
</evidence>
<dbReference type="PROSITE" id="PS51184">
    <property type="entry name" value="JMJC"/>
    <property type="match status" value="1"/>
</dbReference>
<evidence type="ECO:0000256" key="7">
    <source>
        <dbReference type="ARBA" id="ARBA00022603"/>
    </source>
</evidence>
<dbReference type="SUPFAM" id="SSF50965">
    <property type="entry name" value="Galactose oxidase, central domain"/>
    <property type="match status" value="1"/>
</dbReference>
<sequence length="1026" mass="114673">MSVTPKPRAAPMKTFEDITAEKIQGTNDSSITSKRSVERLYWSKQSPGSKPSRAARHVEFFRPFVEKPQRRSPVINRGYWTRMEAITRHIEDIIESSNCSKNVIINLGCGFDPYPFQYLSNHGSSSNTVFVDIDYPDLIRRKVRMLQKTKDILDIIGEQTTIDVDLKRSKNNEGVMLATPSYLAIGCDLTLLDELSDLLRTIFVESDTLYAFTAEVSITYMPKDAADNLIAWASQFQHSRFVLLEQIIPSGPDQPFAQTMLKHFNKLNTPLNSVTTYQKVSDQKERFASRGWNHVQASDLYQFYNKSITTEEKKFLDSVEAFDELEEFILFCQHYVILYASTSKTPSTLLNEDVEEFPTLKPAKESYTISSKSLNTTHKKFAAGCIYKNDSLLQNGGFTTKRTSNNVLITSDESQKYTFEKEPFKERMCHSITRLGADKYILSGGRLAPNAGLNDAWILEDNKWTKTFDLPEPRSRHDSFTSANGDVFIYGGNFKAESQWLKFDLQSGWTPLTQENAIPNLVGAAIAFNPATNSGFIFGGLKSDYFVNTRIYSFTINAGNVISNDITSKFDSAAVISLARYGAKALFTDEASVIVAGGVSEHSLILGSESLLKINLTDFSVEGNVADLIVPEGSSLPLLSGFNVDNIDSDLVVYGGGAICFSFGAYWNDLTVLSLNKNEKKSDKFIALAKTPVVLEKPVTIKADKAKPIMRGYKKVKVKPVPRVSLDSIKDFDAFMNDIYSKQTPVVIEKVNVGASLSKWKDPKYLINAVGSDRKIVAHVSDAPNLNFLAKNFEYKTLPFGEFIQNVYTPPKENAKNMYLRSLSSDKPQGKPAIFRHDFEALSADFVLPPPLAPLEDQHFSSPLRISSPKTAIWTHYDVTANILCQVVGSKKVRLYPPSDVSKLSFPAGASTSLIDNIFEFPDSALGGTKPLETTLAPGDIVFIPACWIHATLPLDVSISLNFFWKDLKPEVYGNGKKDIYGNKDIEDYENGRKTVAKLAQSFKGVPEEVRKFYLLRLVDELKESI</sequence>
<evidence type="ECO:0000256" key="11">
    <source>
        <dbReference type="ARBA" id="ARBA00025588"/>
    </source>
</evidence>
<dbReference type="PANTHER" id="PTHR46529">
    <property type="entry name" value="TRNA WYBUTOSINE-SYNTHESIZING PROTEIN 4"/>
    <property type="match status" value="1"/>
</dbReference>
<feature type="domain" description="JmjC" evidence="16">
    <location>
        <begin position="837"/>
        <end position="980"/>
    </location>
</feature>
<keyword evidence="9" id="KW-0949">S-adenosyl-L-methionine</keyword>
<dbReference type="InterPro" id="IPR015915">
    <property type="entry name" value="Kelch-typ_b-propeller"/>
</dbReference>
<protein>
    <recommendedName>
        <fullName evidence="6">tRNA wybutosine-synthesizing protein 4</fullName>
        <ecNumber evidence="5">2.1.1.290</ecNumber>
        <ecNumber evidence="4">2.3.1.231</ecNumber>
    </recommendedName>
    <alternativeName>
        <fullName evidence="13">Leucine carboxyl methyltransferase 2</fullName>
    </alternativeName>
    <alternativeName>
        <fullName evidence="14">tRNA(Phe) (7-(3-amino-3-(methoxycarbonyl)propyl)wyosine(37)-N)-methoxycarbonyltransferase</fullName>
    </alternativeName>
    <alternativeName>
        <fullName evidence="12">tRNA(Phe) (7-(3-amino-3-carboxypropyl)wyosine(37)-O)-methyltransferase</fullName>
    </alternativeName>
</protein>
<keyword evidence="18" id="KW-1185">Reference proteome</keyword>
<name>A0A0J9X425_GEOCN</name>
<gene>
    <name evidence="17" type="ORF">BN980_GECA02s03387g</name>
</gene>
<evidence type="ECO:0000256" key="12">
    <source>
        <dbReference type="ARBA" id="ARBA00029750"/>
    </source>
</evidence>
<organism evidence="17 18">
    <name type="scientific">Geotrichum candidum</name>
    <name type="common">Oospora lactis</name>
    <name type="synonym">Dipodascus geotrichum</name>
    <dbReference type="NCBI Taxonomy" id="1173061"/>
    <lineage>
        <taxon>Eukaryota</taxon>
        <taxon>Fungi</taxon>
        <taxon>Dikarya</taxon>
        <taxon>Ascomycota</taxon>
        <taxon>Saccharomycotina</taxon>
        <taxon>Dipodascomycetes</taxon>
        <taxon>Dipodascales</taxon>
        <taxon>Dipodascaceae</taxon>
        <taxon>Geotrichum</taxon>
    </lineage>
</organism>
<dbReference type="Proteomes" id="UP000242525">
    <property type="component" value="Unassembled WGS sequence"/>
</dbReference>
<proteinExistence type="inferred from homology"/>
<comment type="caution">
    <text evidence="17">The sequence shown here is derived from an EMBL/GenBank/DDBJ whole genome shotgun (WGS) entry which is preliminary data.</text>
</comment>